<accession>A0A2V5KDV1</accession>
<name>A0A2V5KDV1_9BACL</name>
<evidence type="ECO:0000313" key="3">
    <source>
        <dbReference type="Proteomes" id="UP000247476"/>
    </source>
</evidence>
<gene>
    <name evidence="2" type="ORF">DLM86_21810</name>
</gene>
<dbReference type="GO" id="GO:0020037">
    <property type="term" value="F:heme binding"/>
    <property type="evidence" value="ECO:0007669"/>
    <property type="project" value="InterPro"/>
</dbReference>
<organism evidence="2 3">
    <name type="scientific">Paenibacillus flagellatus</name>
    <dbReference type="NCBI Taxonomy" id="2211139"/>
    <lineage>
        <taxon>Bacteria</taxon>
        <taxon>Bacillati</taxon>
        <taxon>Bacillota</taxon>
        <taxon>Bacilli</taxon>
        <taxon>Bacillales</taxon>
        <taxon>Paenibacillaceae</taxon>
        <taxon>Paenibacillus</taxon>
    </lineage>
</organism>
<feature type="compositionally biased region" description="Basic residues" evidence="1">
    <location>
        <begin position="430"/>
        <end position="458"/>
    </location>
</feature>
<evidence type="ECO:0008006" key="4">
    <source>
        <dbReference type="Google" id="ProtNLM"/>
    </source>
</evidence>
<evidence type="ECO:0000256" key="1">
    <source>
        <dbReference type="SAM" id="MobiDB-lite"/>
    </source>
</evidence>
<proteinExistence type="predicted"/>
<feature type="compositionally biased region" description="Gly residues" evidence="1">
    <location>
        <begin position="419"/>
        <end position="429"/>
    </location>
</feature>
<sequence>MCTIISKNYVAFARTLVESFLQHHPGGKAYVLLADDPEGLPGSRQELFEWVDLGEIGLPDAPSLKFKYNVTEFNTAVKPFFLDYLLRVRGHDKMVYFDPDILVLRNMDDVYQMLDDTAVILTPHILSPLPDDGKRPEEIDLLKAGVYNLGFLAISRSAASDRLLGWWKERLRHYCWLEPDRGFHVDQKWMDFAPAMFDGVYVSRDSALNAAYWNVHERKITYRDGVFHVNGKPLTFYHFSGFMPDLSGISRHQNRFGWSETADLYHLFRVYAAKLEKHGLAETSGYRYAYGRFDNGSKIPDVVRMLYRAAGPEASRFGDPFRTTDPGGFYRWLLAPLDGDGSIPRLLHEIYLRRGDLRSLFPDPLGANRRALLEWGRQYAPAEYGIDAADWNAAIDRAVADGAVAEPMPSRPARHTGIGRQGGVRGPAGRGRRRRHRPIVRSRAAKRASGRRSRRRHG</sequence>
<feature type="region of interest" description="Disordered" evidence="1">
    <location>
        <begin position="406"/>
        <end position="458"/>
    </location>
</feature>
<dbReference type="Gene3D" id="3.90.550.10">
    <property type="entry name" value="Spore Coat Polysaccharide Biosynthesis Protein SpsA, Chain A"/>
    <property type="match status" value="1"/>
</dbReference>
<protein>
    <recommendedName>
        <fullName evidence="4">Glycosyl transferase</fullName>
    </recommendedName>
</protein>
<reference evidence="2 3" key="1">
    <citation type="submission" date="2018-05" db="EMBL/GenBank/DDBJ databases">
        <title>Paenibacillus flagellatus sp. nov., isolated from selenium mineral soil.</title>
        <authorList>
            <person name="Dai X."/>
        </authorList>
    </citation>
    <scope>NUCLEOTIDE SEQUENCE [LARGE SCALE GENOMIC DNA]</scope>
    <source>
        <strain evidence="2 3">DXL2</strain>
    </source>
</reference>
<dbReference type="InterPro" id="IPR029044">
    <property type="entry name" value="Nucleotide-diphossugar_trans"/>
</dbReference>
<dbReference type="AlphaFoldDB" id="A0A2V5KDV1"/>
<dbReference type="Proteomes" id="UP000247476">
    <property type="component" value="Unassembled WGS sequence"/>
</dbReference>
<dbReference type="PROSITE" id="PS00191">
    <property type="entry name" value="CYTOCHROME_B5_1"/>
    <property type="match status" value="1"/>
</dbReference>
<dbReference type="SUPFAM" id="SSF53448">
    <property type="entry name" value="Nucleotide-diphospho-sugar transferases"/>
    <property type="match status" value="1"/>
</dbReference>
<evidence type="ECO:0000313" key="2">
    <source>
        <dbReference type="EMBL" id="PYI52120.1"/>
    </source>
</evidence>
<comment type="caution">
    <text evidence="2">The sequence shown here is derived from an EMBL/GenBank/DDBJ whole genome shotgun (WGS) entry which is preliminary data.</text>
</comment>
<dbReference type="InterPro" id="IPR018506">
    <property type="entry name" value="Cyt_B5_heme-BS"/>
</dbReference>
<keyword evidence="3" id="KW-1185">Reference proteome</keyword>
<dbReference type="EMBL" id="QJVJ01000010">
    <property type="protein sequence ID" value="PYI52120.1"/>
    <property type="molecule type" value="Genomic_DNA"/>
</dbReference>